<gene>
    <name evidence="2" type="ORF">D2V08_05715</name>
</gene>
<protein>
    <submittedName>
        <fullName evidence="2">PD-(D/E)XK nuclease family protein</fullName>
    </submittedName>
</protein>
<dbReference type="RefSeq" id="WP_119607102.1">
    <property type="nucleotide sequence ID" value="NZ_QXFH01000070.1"/>
</dbReference>
<dbReference type="SUPFAM" id="SSF52540">
    <property type="entry name" value="P-loop containing nucleoside triphosphate hydrolases"/>
    <property type="match status" value="1"/>
</dbReference>
<evidence type="ECO:0000313" key="2">
    <source>
        <dbReference type="EMBL" id="RIV34870.1"/>
    </source>
</evidence>
<name>A0A3A1N7D7_9FLAO</name>
<reference evidence="2 3" key="1">
    <citation type="submission" date="2018-08" db="EMBL/GenBank/DDBJ databases">
        <title>Proposal of Muricauda 72 sp.nov. and Muricauda NH166 sp.nov., isolated from seawater.</title>
        <authorList>
            <person name="Cheng H."/>
            <person name="Wu Y.-H."/>
            <person name="Guo L.-L."/>
            <person name="Xu X.-W."/>
        </authorList>
    </citation>
    <scope>NUCLEOTIDE SEQUENCE [LARGE SCALE GENOMIC DNA]</scope>
    <source>
        <strain evidence="2 3">KCTC 22173</strain>
    </source>
</reference>
<evidence type="ECO:0000259" key="1">
    <source>
        <dbReference type="Pfam" id="PF12705"/>
    </source>
</evidence>
<dbReference type="Gene3D" id="3.90.320.10">
    <property type="match status" value="1"/>
</dbReference>
<comment type="caution">
    <text evidence="2">The sequence shown here is derived from an EMBL/GenBank/DDBJ whole genome shotgun (WGS) entry which is preliminary data.</text>
</comment>
<proteinExistence type="predicted"/>
<sequence length="910" mass="105266">MHDTFLEYVLDDLHGKKLDITKCTFVLPSKRSGTFLKKHISNRLKKNIFSPDVVSIQEFIGKLSNLNQASNIDLLLLLFKVYKQSEIEESDDFASFINWGQTLLQDFNEIDGYLIPAHDILNYLSAIKEINHWSASKEKTELVKNYLQLWKNLETIYNNFYDALLEQKRGYQGLIQREAVKAVQTGNHQETNTDPIIFVGFNALNAAESTIIQYYLEQGNAHIYWDIDDYFLNDPIHDAGLFARDYQYNWPYYKHGHKIEPQHNFLARKNITITGVPKSISQTKYVGQLLESIGQQKDIDLTKTALVLADETLLNPMLNAIPCNIPEVNITMGMPLNKTVLYSFFINYLELHLNVSDRGWFFKRVLEFISNPYTLTLSSEGQGNFAQRMSKDIKEGNLLYLNSETLSKYSKAKDLLSIVFPSGEISPMDWINNCLLLIERLKLIYQDEKNALELEYLYRFYALFNQLGQYLDKVDFMGELKSIKNLFKQLANMETLDFIGQPLTGFQIMGMLESRNLDFETVIITSVNEGIIPSGKSNNSFIPFDVKRDYGLPTYKEKDAIYVYHFYRLIQRAKNIYITYNTEPDVLEGGEKSRLITQLLTDENLKSHITHTIATPKISIKAKPLIQINKQGEFMEDLRAFALKGFSPTSLTNYIRNPIDFYTRNILKINDLEEVEENIAANTFGTIIHDSLEQLYTPLIDQLLTEENVKVLKTQVAVMVQHHFEKNLSGVDVSKGKFLLVYNVIIKYLHNFLDDELKQLKRHEIKILALEERYEEFITIPGLDFPIKLKGTLDRVDQFDGTIRIIDYKTGKVEAKNVKITDWETLITDYDKSKAFQLLCYAYLYSKKHGISDVQAGIISFKKLSQGLFRFSEDKNTQINVDTLTAFENYLYQLIREICNTEIPLTEKVD</sequence>
<dbReference type="Pfam" id="PF12705">
    <property type="entry name" value="PDDEXK_1"/>
    <property type="match status" value="1"/>
</dbReference>
<dbReference type="OrthoDB" id="9762792at2"/>
<feature type="domain" description="PD-(D/E)XK endonuclease-like" evidence="1">
    <location>
        <begin position="646"/>
        <end position="907"/>
    </location>
</feature>
<dbReference type="InterPro" id="IPR011335">
    <property type="entry name" value="Restrct_endonuc-II-like"/>
</dbReference>
<dbReference type="InterPro" id="IPR027417">
    <property type="entry name" value="P-loop_NTPase"/>
</dbReference>
<dbReference type="AlphaFoldDB" id="A0A3A1N7D7"/>
<dbReference type="Proteomes" id="UP000266067">
    <property type="component" value="Unassembled WGS sequence"/>
</dbReference>
<dbReference type="InterPro" id="IPR038726">
    <property type="entry name" value="PDDEXK_AddAB-type"/>
</dbReference>
<evidence type="ECO:0000313" key="3">
    <source>
        <dbReference type="Proteomes" id="UP000266067"/>
    </source>
</evidence>
<keyword evidence="3" id="KW-1185">Reference proteome</keyword>
<accession>A0A3A1N7D7</accession>
<dbReference type="SUPFAM" id="SSF52980">
    <property type="entry name" value="Restriction endonuclease-like"/>
    <property type="match status" value="1"/>
</dbReference>
<dbReference type="InterPro" id="IPR011604">
    <property type="entry name" value="PDDEXK-like_dom_sf"/>
</dbReference>
<dbReference type="EMBL" id="QXFH01000070">
    <property type="protein sequence ID" value="RIV34870.1"/>
    <property type="molecule type" value="Genomic_DNA"/>
</dbReference>
<organism evidence="2 3">
    <name type="scientific">Flagellimonas lutimaris</name>
    <dbReference type="NCBI Taxonomy" id="475082"/>
    <lineage>
        <taxon>Bacteria</taxon>
        <taxon>Pseudomonadati</taxon>
        <taxon>Bacteroidota</taxon>
        <taxon>Flavobacteriia</taxon>
        <taxon>Flavobacteriales</taxon>
        <taxon>Flavobacteriaceae</taxon>
        <taxon>Flagellimonas</taxon>
    </lineage>
</organism>